<feature type="transmembrane region" description="Helical" evidence="1">
    <location>
        <begin position="285"/>
        <end position="304"/>
    </location>
</feature>
<dbReference type="GO" id="GO:0016746">
    <property type="term" value="F:acyltransferase activity"/>
    <property type="evidence" value="ECO:0007669"/>
    <property type="project" value="UniProtKB-KW"/>
</dbReference>
<evidence type="ECO:0000259" key="3">
    <source>
        <dbReference type="Pfam" id="PF19040"/>
    </source>
</evidence>
<feature type="domain" description="Acyltransferase 3" evidence="2">
    <location>
        <begin position="7"/>
        <end position="336"/>
    </location>
</feature>
<organism evidence="4 5">
    <name type="scientific">Herbiconiux moechotypicola</name>
    <dbReference type="NCBI Taxonomy" id="637393"/>
    <lineage>
        <taxon>Bacteria</taxon>
        <taxon>Bacillati</taxon>
        <taxon>Actinomycetota</taxon>
        <taxon>Actinomycetes</taxon>
        <taxon>Micrococcales</taxon>
        <taxon>Microbacteriaceae</taxon>
        <taxon>Herbiconiux</taxon>
    </lineage>
</organism>
<feature type="transmembrane region" description="Helical" evidence="1">
    <location>
        <begin position="316"/>
        <end position="336"/>
    </location>
</feature>
<keyword evidence="5" id="KW-1185">Reference proteome</keyword>
<dbReference type="Proteomes" id="UP001500929">
    <property type="component" value="Unassembled WGS sequence"/>
</dbReference>
<keyword evidence="1" id="KW-0812">Transmembrane</keyword>
<sequence>MVGFRGDIQGLRAIAVASVVLYHAGIPFLSGGYVGVDIFFVISGFLITSHLLAGIERDGRVRFASFYARRARRILPASFLVLAATAIATAIVLPPLQRVGAFQDAIATALYVPNYLFAVQGNNYLAETAPSAFQHYWSLGVEEQFYLIWPAVLGLLFFLVRSRKAIGALLVVLVVVSFVLCVFLTYRSQPWAFFSLPTRAWELGIGGLVAYVVTVQKRTLSPRVAPVVGWLGVTGILASVLLFNEETPFPGYTAALPVLATAMVICAGATVTTTGPGWILSRRPMLFIGLISYSLYLVHWPALVIPQAAVGYETPLPLAVTVAIALACVPLAWLLYKFVEDPARKWSWLARARPRRSLLTALAASLIVVIVGGAGIAVTRAIPLASGRSAPQTVAEAPPQFTEFVPSNVTPSLWTVEDDNPPLYADGCHRSFDETTGEGCRFGADESPTIALFGDSHAAQWFPALLDFATANGYAVETYTKSSCPSVDLPLLRNGVPYTACDTWRANVIADMQADPPMAVLLANFGVAEPVDRTTDYTDAWGAGLRSMVEQLQAFTSVGLIADTPNMGETPSLCLSAHLEDTRPCERAASEALSAPTRQVESEVADELLTMTIDLTPFFCSDVCSPIIGNEVVYRDSHHMTATFSSSLSGALGDQLTAQLPQGSGTG</sequence>
<evidence type="ECO:0000313" key="5">
    <source>
        <dbReference type="Proteomes" id="UP001500929"/>
    </source>
</evidence>
<name>A0ABN3DRV0_9MICO</name>
<accession>A0ABN3DRV0</accession>
<evidence type="ECO:0000259" key="2">
    <source>
        <dbReference type="Pfam" id="PF01757"/>
    </source>
</evidence>
<feature type="transmembrane region" description="Helical" evidence="1">
    <location>
        <begin position="357"/>
        <end position="378"/>
    </location>
</feature>
<proteinExistence type="predicted"/>
<dbReference type="PANTHER" id="PTHR23028:SF53">
    <property type="entry name" value="ACYL_TRANSF_3 DOMAIN-CONTAINING PROTEIN"/>
    <property type="match status" value="1"/>
</dbReference>
<dbReference type="InterPro" id="IPR002656">
    <property type="entry name" value="Acyl_transf_3_dom"/>
</dbReference>
<feature type="transmembrane region" description="Helical" evidence="1">
    <location>
        <begin position="74"/>
        <end position="93"/>
    </location>
</feature>
<dbReference type="InterPro" id="IPR043968">
    <property type="entry name" value="SGNH"/>
</dbReference>
<keyword evidence="1" id="KW-1133">Transmembrane helix</keyword>
<feature type="transmembrane region" description="Helical" evidence="1">
    <location>
        <begin position="144"/>
        <end position="160"/>
    </location>
</feature>
<keyword evidence="4" id="KW-0012">Acyltransferase</keyword>
<evidence type="ECO:0000256" key="1">
    <source>
        <dbReference type="SAM" id="Phobius"/>
    </source>
</evidence>
<feature type="transmembrane region" description="Helical" evidence="1">
    <location>
        <begin position="192"/>
        <end position="212"/>
    </location>
</feature>
<dbReference type="InterPro" id="IPR050879">
    <property type="entry name" value="Acyltransferase_3"/>
</dbReference>
<dbReference type="PANTHER" id="PTHR23028">
    <property type="entry name" value="ACETYLTRANSFERASE"/>
    <property type="match status" value="1"/>
</dbReference>
<feature type="transmembrane region" description="Helical" evidence="1">
    <location>
        <begin position="249"/>
        <end position="273"/>
    </location>
</feature>
<feature type="transmembrane region" description="Helical" evidence="1">
    <location>
        <begin position="167"/>
        <end position="186"/>
    </location>
</feature>
<dbReference type="Pfam" id="PF19040">
    <property type="entry name" value="SGNH"/>
    <property type="match status" value="1"/>
</dbReference>
<dbReference type="SUPFAM" id="SSF52266">
    <property type="entry name" value="SGNH hydrolase"/>
    <property type="match status" value="1"/>
</dbReference>
<keyword evidence="1" id="KW-0472">Membrane</keyword>
<reference evidence="5" key="1">
    <citation type="journal article" date="2019" name="Int. J. Syst. Evol. Microbiol.">
        <title>The Global Catalogue of Microorganisms (GCM) 10K type strain sequencing project: providing services to taxonomists for standard genome sequencing and annotation.</title>
        <authorList>
            <consortium name="The Broad Institute Genomics Platform"/>
            <consortium name="The Broad Institute Genome Sequencing Center for Infectious Disease"/>
            <person name="Wu L."/>
            <person name="Ma J."/>
        </authorList>
    </citation>
    <scope>NUCLEOTIDE SEQUENCE [LARGE SCALE GENOMIC DNA]</scope>
    <source>
        <strain evidence="5">JCM 16117</strain>
    </source>
</reference>
<feature type="transmembrane region" description="Helical" evidence="1">
    <location>
        <begin position="224"/>
        <end position="243"/>
    </location>
</feature>
<keyword evidence="4" id="KW-0808">Transferase</keyword>
<dbReference type="Pfam" id="PF01757">
    <property type="entry name" value="Acyl_transf_3"/>
    <property type="match status" value="1"/>
</dbReference>
<feature type="transmembrane region" description="Helical" evidence="1">
    <location>
        <begin position="36"/>
        <end position="53"/>
    </location>
</feature>
<comment type="caution">
    <text evidence="4">The sequence shown here is derived from an EMBL/GenBank/DDBJ whole genome shotgun (WGS) entry which is preliminary data.</text>
</comment>
<feature type="domain" description="SGNH" evidence="3">
    <location>
        <begin position="428"/>
        <end position="649"/>
    </location>
</feature>
<gene>
    <name evidence="4" type="ORF">GCM10009851_26270</name>
</gene>
<evidence type="ECO:0000313" key="4">
    <source>
        <dbReference type="EMBL" id="GAA2239649.1"/>
    </source>
</evidence>
<protein>
    <submittedName>
        <fullName evidence="4">Acyltransferase family protein</fullName>
    </submittedName>
</protein>
<dbReference type="EMBL" id="BAAAQY010000007">
    <property type="protein sequence ID" value="GAA2239649.1"/>
    <property type="molecule type" value="Genomic_DNA"/>
</dbReference>